<evidence type="ECO:0000256" key="3">
    <source>
        <dbReference type="ARBA" id="ARBA00022679"/>
    </source>
</evidence>
<dbReference type="InterPro" id="IPR029064">
    <property type="entry name" value="Ribosomal_eL30-like_sf"/>
</dbReference>
<name>A0A4R7KCU2_9CLOT</name>
<dbReference type="InterPro" id="IPR029026">
    <property type="entry name" value="tRNA_m1G_MTases_N"/>
</dbReference>
<dbReference type="NCBIfam" id="TIGR00186">
    <property type="entry name" value="rRNA_methyl_3"/>
    <property type="match status" value="1"/>
</dbReference>
<dbReference type="GO" id="GO:0006396">
    <property type="term" value="P:RNA processing"/>
    <property type="evidence" value="ECO:0007669"/>
    <property type="project" value="InterPro"/>
</dbReference>
<dbReference type="GO" id="GO:0003723">
    <property type="term" value="F:RNA binding"/>
    <property type="evidence" value="ECO:0007669"/>
    <property type="project" value="InterPro"/>
</dbReference>
<dbReference type="InterPro" id="IPR004441">
    <property type="entry name" value="rRNA_MeTrfase_TrmH"/>
</dbReference>
<dbReference type="SUPFAM" id="SSF75217">
    <property type="entry name" value="alpha/beta knot"/>
    <property type="match status" value="1"/>
</dbReference>
<dbReference type="InterPro" id="IPR013123">
    <property type="entry name" value="SpoU_subst-bd"/>
</dbReference>
<protein>
    <submittedName>
        <fullName evidence="6">23S rRNA (Guanosine2251-2'-O)-methyltransferase</fullName>
    </submittedName>
</protein>
<evidence type="ECO:0000256" key="1">
    <source>
        <dbReference type="ARBA" id="ARBA00007228"/>
    </source>
</evidence>
<evidence type="ECO:0000256" key="2">
    <source>
        <dbReference type="ARBA" id="ARBA00022603"/>
    </source>
</evidence>
<reference evidence="6 7" key="1">
    <citation type="submission" date="2019-03" db="EMBL/GenBank/DDBJ databases">
        <title>Genomic Encyclopedia of Type Strains, Phase IV (KMG-IV): sequencing the most valuable type-strain genomes for metagenomic binning, comparative biology and taxonomic classification.</title>
        <authorList>
            <person name="Goeker M."/>
        </authorList>
    </citation>
    <scope>NUCLEOTIDE SEQUENCE [LARGE SCALE GENOMIC DNA]</scope>
    <source>
        <strain evidence="6 7">DSM 24455</strain>
    </source>
</reference>
<dbReference type="InterPro" id="IPR001537">
    <property type="entry name" value="SpoU_MeTrfase"/>
</dbReference>
<dbReference type="GO" id="GO:0008173">
    <property type="term" value="F:RNA methyltransferase activity"/>
    <property type="evidence" value="ECO:0007669"/>
    <property type="project" value="InterPro"/>
</dbReference>
<dbReference type="CDD" id="cd18103">
    <property type="entry name" value="SpoU-like_RlmB"/>
    <property type="match status" value="1"/>
</dbReference>
<dbReference type="OrthoDB" id="9794400at2"/>
<keyword evidence="2 6" id="KW-0489">Methyltransferase</keyword>
<dbReference type="FunFam" id="3.40.1280.10:FF:000008">
    <property type="entry name" value="Group 3 RNA methyltransferase TrmH"/>
    <property type="match status" value="1"/>
</dbReference>
<dbReference type="AlphaFoldDB" id="A0A4R7KCU2"/>
<dbReference type="PANTHER" id="PTHR46429:SF1">
    <property type="entry name" value="23S RRNA (GUANOSINE-2'-O-)-METHYLTRANSFERASE RLMB"/>
    <property type="match status" value="1"/>
</dbReference>
<dbReference type="EMBL" id="SOAZ01000020">
    <property type="protein sequence ID" value="TDT51267.1"/>
    <property type="molecule type" value="Genomic_DNA"/>
</dbReference>
<keyword evidence="7" id="KW-1185">Reference proteome</keyword>
<evidence type="ECO:0000313" key="7">
    <source>
        <dbReference type="Proteomes" id="UP000295325"/>
    </source>
</evidence>
<evidence type="ECO:0000256" key="4">
    <source>
        <dbReference type="SAM" id="MobiDB-lite"/>
    </source>
</evidence>
<dbReference type="Gene3D" id="3.30.1330.30">
    <property type="match status" value="1"/>
</dbReference>
<organism evidence="6 7">
    <name type="scientific">Fonticella tunisiensis</name>
    <dbReference type="NCBI Taxonomy" id="1096341"/>
    <lineage>
        <taxon>Bacteria</taxon>
        <taxon>Bacillati</taxon>
        <taxon>Bacillota</taxon>
        <taxon>Clostridia</taxon>
        <taxon>Eubacteriales</taxon>
        <taxon>Clostridiaceae</taxon>
        <taxon>Fonticella</taxon>
    </lineage>
</organism>
<dbReference type="Pfam" id="PF08032">
    <property type="entry name" value="SpoU_sub_bind"/>
    <property type="match status" value="1"/>
</dbReference>
<dbReference type="Gene3D" id="3.40.1280.10">
    <property type="match status" value="1"/>
</dbReference>
<comment type="similarity">
    <text evidence="1">Belongs to the class IV-like SAM-binding methyltransferase superfamily. RNA methyltransferase TrmH family.</text>
</comment>
<feature type="region of interest" description="Disordered" evidence="4">
    <location>
        <begin position="1"/>
        <end position="21"/>
    </location>
</feature>
<dbReference type="GO" id="GO:0005829">
    <property type="term" value="C:cytosol"/>
    <property type="evidence" value="ECO:0007669"/>
    <property type="project" value="TreeGrafter"/>
</dbReference>
<dbReference type="PANTHER" id="PTHR46429">
    <property type="entry name" value="23S RRNA (GUANOSINE-2'-O-)-METHYLTRANSFERASE RLMB"/>
    <property type="match status" value="1"/>
</dbReference>
<dbReference type="SMART" id="SM00967">
    <property type="entry name" value="SpoU_sub_bind"/>
    <property type="match status" value="1"/>
</dbReference>
<sequence length="272" mass="29778">MKNQKDAGKKHASRVRRDRETEIDFEKDENIVEGRNPVIEAIKSGRTIEKLYVAKGDLEGSIKMIISMAKDRGIVISEVDRRKLDELSRGGIHQGVLAVVSPYQYSSMDDILSYAEEKGEDPFVIILDEIEDPHNLGSIVRTANICGAHGVIIPKRRSALVTAAVAKASAGAVEYTKIAKVTNITQTIKKLKDRGIWVMGADMDGSIVYESNMKGPIALVIGSEGRGISRLVRENCDMIVSVPVKGQINSLNASVAAGIIMYEVVRQRSSTR</sequence>
<evidence type="ECO:0000313" key="6">
    <source>
        <dbReference type="EMBL" id="TDT51267.1"/>
    </source>
</evidence>
<evidence type="ECO:0000259" key="5">
    <source>
        <dbReference type="SMART" id="SM00967"/>
    </source>
</evidence>
<feature type="domain" description="RNA 2-O ribose methyltransferase substrate binding" evidence="5">
    <location>
        <begin position="31"/>
        <end position="106"/>
    </location>
</feature>
<dbReference type="SUPFAM" id="SSF55315">
    <property type="entry name" value="L30e-like"/>
    <property type="match status" value="1"/>
</dbReference>
<dbReference type="Pfam" id="PF00588">
    <property type="entry name" value="SpoU_methylase"/>
    <property type="match status" value="1"/>
</dbReference>
<accession>A0A4R7KCU2</accession>
<dbReference type="Proteomes" id="UP000295325">
    <property type="component" value="Unassembled WGS sequence"/>
</dbReference>
<dbReference type="GO" id="GO:0032259">
    <property type="term" value="P:methylation"/>
    <property type="evidence" value="ECO:0007669"/>
    <property type="project" value="UniProtKB-KW"/>
</dbReference>
<dbReference type="RefSeq" id="WP_133628799.1">
    <property type="nucleotide sequence ID" value="NZ_SOAZ01000020.1"/>
</dbReference>
<dbReference type="InterPro" id="IPR029028">
    <property type="entry name" value="Alpha/beta_knot_MTases"/>
</dbReference>
<comment type="caution">
    <text evidence="6">The sequence shown here is derived from an EMBL/GenBank/DDBJ whole genome shotgun (WGS) entry which is preliminary data.</text>
</comment>
<proteinExistence type="inferred from homology"/>
<keyword evidence="3 6" id="KW-0808">Transferase</keyword>
<gene>
    <name evidence="6" type="ORF">EDD71_12049</name>
</gene>